<keyword evidence="6" id="KW-0406">Ion transport</keyword>
<evidence type="ECO:0000256" key="4">
    <source>
        <dbReference type="ARBA" id="ARBA00023136"/>
    </source>
</evidence>
<evidence type="ECO:0000256" key="5">
    <source>
        <dbReference type="ARBA" id="ARBA00034769"/>
    </source>
</evidence>
<comment type="caution">
    <text evidence="7">The sequence shown here is derived from an EMBL/GenBank/DDBJ whole genome shotgun (WGS) entry which is preliminary data.</text>
</comment>
<keyword evidence="6" id="KW-0869">Chloride channel</keyword>
<protein>
    <recommendedName>
        <fullName evidence="6">Bestrophin homolog</fullName>
    </recommendedName>
</protein>
<comment type="function">
    <text evidence="6">Forms chloride channels.</text>
</comment>
<dbReference type="PANTHER" id="PTHR10736:SF0">
    <property type="entry name" value="BESTROPHIN HOMOLOG"/>
    <property type="match status" value="1"/>
</dbReference>
<feature type="transmembrane region" description="Helical" evidence="6">
    <location>
        <begin position="29"/>
        <end position="49"/>
    </location>
</feature>
<dbReference type="InterPro" id="IPR021134">
    <property type="entry name" value="Bestrophin-like"/>
</dbReference>
<gene>
    <name evidence="7" type="ORF">Ciccas_007580</name>
</gene>
<name>A0ABD2Q3W1_9PLAT</name>
<evidence type="ECO:0000256" key="1">
    <source>
        <dbReference type="ARBA" id="ARBA00004370"/>
    </source>
</evidence>
<keyword evidence="6" id="KW-0813">Transport</keyword>
<comment type="caution">
    <text evidence="6">Lacks conserved residue(s) required for the propagation of feature annotation.</text>
</comment>
<organism evidence="7 8">
    <name type="scientific">Cichlidogyrus casuarinus</name>
    <dbReference type="NCBI Taxonomy" id="1844966"/>
    <lineage>
        <taxon>Eukaryota</taxon>
        <taxon>Metazoa</taxon>
        <taxon>Spiralia</taxon>
        <taxon>Lophotrochozoa</taxon>
        <taxon>Platyhelminthes</taxon>
        <taxon>Monogenea</taxon>
        <taxon>Monopisthocotylea</taxon>
        <taxon>Dactylogyridea</taxon>
        <taxon>Ancyrocephalidae</taxon>
        <taxon>Cichlidogyrus</taxon>
    </lineage>
</organism>
<keyword evidence="6" id="KW-0868">Chloride</keyword>
<dbReference type="PANTHER" id="PTHR10736">
    <property type="entry name" value="BESTROPHIN"/>
    <property type="match status" value="1"/>
</dbReference>
<keyword evidence="4 6" id="KW-0472">Membrane</keyword>
<dbReference type="AlphaFoldDB" id="A0ABD2Q3W1"/>
<keyword evidence="2 6" id="KW-0812">Transmembrane</keyword>
<evidence type="ECO:0000256" key="3">
    <source>
        <dbReference type="ARBA" id="ARBA00022989"/>
    </source>
</evidence>
<dbReference type="Proteomes" id="UP001626550">
    <property type="component" value="Unassembled WGS sequence"/>
</dbReference>
<accession>A0ABD2Q3W1</accession>
<keyword evidence="3 6" id="KW-1133">Transmembrane helix</keyword>
<keyword evidence="8" id="KW-1185">Reference proteome</keyword>
<dbReference type="GO" id="GO:0034707">
    <property type="term" value="C:chloride channel complex"/>
    <property type="evidence" value="ECO:0007669"/>
    <property type="project" value="UniProtKB-KW"/>
</dbReference>
<evidence type="ECO:0000313" key="8">
    <source>
        <dbReference type="Proteomes" id="UP001626550"/>
    </source>
</evidence>
<dbReference type="EMBL" id="JBJKFK010001185">
    <property type="protein sequence ID" value="KAL3313812.1"/>
    <property type="molecule type" value="Genomic_DNA"/>
</dbReference>
<sequence>MFPPICSFTKALRLNVLKDSIWSKMPLDLLLFLLGYYILANVYLGYIAVEATRLNAFIRFVESIQDVTGTASVGFMFGFFFKTVMNSWSNFNSKFPDITSFVSVIIVVKCRDKAKKKEPSTPALVWDIRYTYCRFVIMAWIFTMLRLSHAIKKRFEPKESAYVNHISEEFSRVRLLAKKINSDPVIMETFGVLITQSELMIMEDLERKEGFYMATAPWLPLRWGSDLTDRALELNLVVYGYFISLFFSHQYVKNPQAGPPWQVSGFEVYLPWSALVKLVLYTSWFKMGLSLVNPLKEETSSFPTNKILDRSIRILRTIGLEREHFTKIPQGSIANREAPVGHYVSTRTKHAKRGIHRFFTENLTNRLGNVNHQTVRGNFIFT</sequence>
<evidence type="ECO:0000256" key="2">
    <source>
        <dbReference type="ARBA" id="ARBA00022692"/>
    </source>
</evidence>
<comment type="subcellular location">
    <subcellularLocation>
        <location evidence="6">Cell membrane</location>
        <topology evidence="6">Multi-pass membrane protein</topology>
    </subcellularLocation>
    <subcellularLocation>
        <location evidence="1">Membrane</location>
    </subcellularLocation>
</comment>
<dbReference type="GO" id="GO:0005254">
    <property type="term" value="F:chloride channel activity"/>
    <property type="evidence" value="ECO:0007669"/>
    <property type="project" value="UniProtKB-KW"/>
</dbReference>
<evidence type="ECO:0000313" key="7">
    <source>
        <dbReference type="EMBL" id="KAL3313812.1"/>
    </source>
</evidence>
<reference evidence="7 8" key="1">
    <citation type="submission" date="2024-11" db="EMBL/GenBank/DDBJ databases">
        <title>Adaptive evolution of stress response genes in parasites aligns with host niche diversity.</title>
        <authorList>
            <person name="Hahn C."/>
            <person name="Resl P."/>
        </authorList>
    </citation>
    <scope>NUCLEOTIDE SEQUENCE [LARGE SCALE GENOMIC DNA]</scope>
    <source>
        <strain evidence="7">EGGRZ-B1_66</strain>
        <tissue evidence="7">Body</tissue>
    </source>
</reference>
<evidence type="ECO:0000256" key="6">
    <source>
        <dbReference type="RuleBase" id="RU363126"/>
    </source>
</evidence>
<dbReference type="GO" id="GO:0005886">
    <property type="term" value="C:plasma membrane"/>
    <property type="evidence" value="ECO:0007669"/>
    <property type="project" value="UniProtKB-SubCell"/>
</dbReference>
<dbReference type="Pfam" id="PF01062">
    <property type="entry name" value="Bestrophin"/>
    <property type="match status" value="2"/>
</dbReference>
<keyword evidence="6" id="KW-1003">Cell membrane</keyword>
<proteinExistence type="inferred from homology"/>
<keyword evidence="6" id="KW-0407">Ion channel</keyword>
<comment type="similarity">
    <text evidence="5 6">Belongs to the anion channel-forming bestrophin (TC 1.A.46) family. Calcium-sensitive chloride channel subfamily.</text>
</comment>
<dbReference type="InterPro" id="IPR000615">
    <property type="entry name" value="Bestrophin"/>
</dbReference>